<dbReference type="AlphaFoldDB" id="A0A1I6DL49"/>
<feature type="binding site" evidence="13">
    <location>
        <position position="95"/>
    </location>
    <ligand>
        <name>Mg(2+)</name>
        <dbReference type="ChEBI" id="CHEBI:18420"/>
    </ligand>
</feature>
<comment type="catalytic activity">
    <reaction evidence="10">
        <text>apo-[aryl-carrier protein] + CoA = holo-[aryl-carrier protein] + adenosine 3',5'-bisphosphate + H(+)</text>
        <dbReference type="Rhea" id="RHEA:48404"/>
        <dbReference type="Rhea" id="RHEA-COMP:15903"/>
        <dbReference type="Rhea" id="RHEA-COMP:17557"/>
        <dbReference type="ChEBI" id="CHEBI:15378"/>
        <dbReference type="ChEBI" id="CHEBI:29999"/>
        <dbReference type="ChEBI" id="CHEBI:57287"/>
        <dbReference type="ChEBI" id="CHEBI:58343"/>
        <dbReference type="ChEBI" id="CHEBI:64479"/>
    </reaction>
</comment>
<feature type="domain" description="4'-phosphopantetheinyl transferase" evidence="14">
    <location>
        <begin position="91"/>
        <end position="175"/>
    </location>
</feature>
<feature type="binding site" evidence="12">
    <location>
        <position position="136"/>
    </location>
    <ligand>
        <name>CoA</name>
        <dbReference type="ChEBI" id="CHEBI:57287"/>
    </ligand>
</feature>
<proteinExistence type="inferred from homology"/>
<organism evidence="16 17">
    <name type="scientific">Poseidonocella sedimentorum</name>
    <dbReference type="NCBI Taxonomy" id="871652"/>
    <lineage>
        <taxon>Bacteria</taxon>
        <taxon>Pseudomonadati</taxon>
        <taxon>Pseudomonadota</taxon>
        <taxon>Alphaproteobacteria</taxon>
        <taxon>Rhodobacterales</taxon>
        <taxon>Roseobacteraceae</taxon>
        <taxon>Poseidonocella</taxon>
    </lineage>
</organism>
<dbReference type="PANTHER" id="PTHR38096:SF1">
    <property type="entry name" value="ENTEROBACTIN SYNTHASE COMPONENT D"/>
    <property type="match status" value="1"/>
</dbReference>
<dbReference type="Proteomes" id="UP000199302">
    <property type="component" value="Unassembled WGS sequence"/>
</dbReference>
<feature type="binding site" evidence="12">
    <location>
        <position position="36"/>
    </location>
    <ligand>
        <name>CoA</name>
        <dbReference type="ChEBI" id="CHEBI:57287"/>
    </ligand>
</feature>
<evidence type="ECO:0000256" key="11">
    <source>
        <dbReference type="ARBA" id="ARBA00049191"/>
    </source>
</evidence>
<dbReference type="RefSeq" id="WP_218155470.1">
    <property type="nucleotide sequence ID" value="NZ_FOYI01000004.1"/>
</dbReference>
<dbReference type="GO" id="GO:0009366">
    <property type="term" value="C:enterobactin synthetase complex"/>
    <property type="evidence" value="ECO:0007669"/>
    <property type="project" value="InterPro"/>
</dbReference>
<name>A0A1I6DL49_9RHOB</name>
<evidence type="ECO:0000313" key="17">
    <source>
        <dbReference type="Proteomes" id="UP000199302"/>
    </source>
</evidence>
<dbReference type="Pfam" id="PF17837">
    <property type="entry name" value="4PPT_N"/>
    <property type="match status" value="1"/>
</dbReference>
<feature type="binding site" evidence="13">
    <location>
        <position position="96"/>
    </location>
    <ligand>
        <name>Mg(2+)</name>
        <dbReference type="ChEBI" id="CHEBI:18420"/>
    </ligand>
</feature>
<gene>
    <name evidence="16" type="ORF">SAMN04515673_10444</name>
</gene>
<evidence type="ECO:0000256" key="13">
    <source>
        <dbReference type="PIRSR" id="PIRSR603542-2"/>
    </source>
</evidence>
<evidence type="ECO:0000256" key="3">
    <source>
        <dbReference type="ARBA" id="ARBA00008342"/>
    </source>
</evidence>
<accession>A0A1I6DL49</accession>
<evidence type="ECO:0000259" key="15">
    <source>
        <dbReference type="Pfam" id="PF17837"/>
    </source>
</evidence>
<evidence type="ECO:0000313" key="16">
    <source>
        <dbReference type="EMBL" id="SFR06078.1"/>
    </source>
</evidence>
<dbReference type="STRING" id="871652.SAMN04515673_10444"/>
<evidence type="ECO:0000256" key="7">
    <source>
        <dbReference type="ARBA" id="ARBA00023191"/>
    </source>
</evidence>
<feature type="binding site" evidence="12">
    <location>
        <position position="94"/>
    </location>
    <ligand>
        <name>CoA</name>
        <dbReference type="ChEBI" id="CHEBI:57287"/>
    </ligand>
</feature>
<evidence type="ECO:0000256" key="5">
    <source>
        <dbReference type="ARBA" id="ARBA00019087"/>
    </source>
</evidence>
<sequence>MTCGPVLDATQSLFPGEGAQIVRAVEKRRREFSTGRLYARSALAKLGYPPVALVSHESRRPCWPEGAIGSITHADDFCAVMVASRSKVMALGLDIERIKDVSDSLLPQLSEPDEQEDLLRHLDPDLLPALTFSAREAIFKAYNPVTEYPLSFKDVRLSVEGGSFAATMVRPDIPSLFGHKRIHGQFACVEGLVISVVAFKS</sequence>
<dbReference type="GO" id="GO:0008897">
    <property type="term" value="F:holo-[acyl-carrier-protein] synthase activity"/>
    <property type="evidence" value="ECO:0007669"/>
    <property type="project" value="InterPro"/>
</dbReference>
<keyword evidence="7" id="KW-0259">Enterobactin biosynthesis</keyword>
<keyword evidence="13" id="KW-0479">Metal-binding</keyword>
<feature type="binding site" evidence="12">
    <location>
        <position position="150"/>
    </location>
    <ligand>
        <name>CoA</name>
        <dbReference type="ChEBI" id="CHEBI:57287"/>
    </ligand>
</feature>
<dbReference type="PRINTS" id="PR01399">
    <property type="entry name" value="ENTSNTHTASED"/>
</dbReference>
<keyword evidence="13" id="KW-0460">Magnesium</keyword>
<comment type="function">
    <text evidence="1">Involved in the biosynthesis of the siderophore enterobactin (enterochelin), which is a macrocyclic trimeric lactone of N-(2,3-dihydroxybenzoyl)-serine. The serine trilactone serves as a scaffolding for the three catechol functionalities that provide hexadentate coordination for the tightly ligated iron(2+) atoms. Plays an essential role in the assembly of the enterobactin by catalyzing the transfer of the 4'-phosphopantetheine (Ppant) moiety from coenzyme A to the apo-domains of both EntB (ArCP domain) and EntF (PCP domain) to yield their holo-forms which make them competent for the activation of 2,3-dihydroxybenzoate (DHB) and L-serine, respectively.</text>
</comment>
<dbReference type="GO" id="GO:0009239">
    <property type="term" value="P:enterobactin biosynthetic process"/>
    <property type="evidence" value="ECO:0007669"/>
    <property type="project" value="UniProtKB-UniPathway"/>
</dbReference>
<feature type="binding site" evidence="12">
    <location>
        <position position="28"/>
    </location>
    <ligand>
        <name>CoA</name>
        <dbReference type="ChEBI" id="CHEBI:57287"/>
    </ligand>
</feature>
<evidence type="ECO:0000256" key="4">
    <source>
        <dbReference type="ARBA" id="ARBA00011503"/>
    </source>
</evidence>
<evidence type="ECO:0000256" key="2">
    <source>
        <dbReference type="ARBA" id="ARBA00004993"/>
    </source>
</evidence>
<comment type="subunit">
    <text evidence="4">EntB, EntD, EntE, and EntF form a multienzyme complex called enterobactin synthase.</text>
</comment>
<comment type="pathway">
    <text evidence="2">Siderophore biosynthesis; enterobactin biosynthesis.</text>
</comment>
<dbReference type="PANTHER" id="PTHR38096">
    <property type="entry name" value="ENTEROBACTIN SYNTHASE COMPONENT D"/>
    <property type="match status" value="1"/>
</dbReference>
<evidence type="ECO:0000256" key="9">
    <source>
        <dbReference type="ARBA" id="ARBA00031996"/>
    </source>
</evidence>
<dbReference type="GO" id="GO:0005886">
    <property type="term" value="C:plasma membrane"/>
    <property type="evidence" value="ECO:0007669"/>
    <property type="project" value="TreeGrafter"/>
</dbReference>
<dbReference type="EMBL" id="FOYI01000004">
    <property type="protein sequence ID" value="SFR06078.1"/>
    <property type="molecule type" value="Genomic_DNA"/>
</dbReference>
<dbReference type="UniPathway" id="UPA00017"/>
<keyword evidence="6 16" id="KW-0808">Transferase</keyword>
<evidence type="ECO:0000256" key="1">
    <source>
        <dbReference type="ARBA" id="ARBA00003937"/>
    </source>
</evidence>
<feature type="binding site" evidence="13">
    <location>
        <position position="94"/>
    </location>
    <ligand>
        <name>Mg(2+)</name>
        <dbReference type="ChEBI" id="CHEBI:18420"/>
    </ligand>
</feature>
<comment type="cofactor">
    <cofactor evidence="13">
        <name>Mg(2+)</name>
        <dbReference type="ChEBI" id="CHEBI:18420"/>
    </cofactor>
</comment>
<evidence type="ECO:0000259" key="14">
    <source>
        <dbReference type="Pfam" id="PF01648"/>
    </source>
</evidence>
<evidence type="ECO:0000256" key="10">
    <source>
        <dbReference type="ARBA" id="ARBA00049176"/>
    </source>
</evidence>
<keyword evidence="17" id="KW-1185">Reference proteome</keyword>
<dbReference type="InterPro" id="IPR041354">
    <property type="entry name" value="4PPT_N"/>
</dbReference>
<dbReference type="SUPFAM" id="SSF56214">
    <property type="entry name" value="4'-phosphopantetheinyl transferase"/>
    <property type="match status" value="1"/>
</dbReference>
<dbReference type="Pfam" id="PF01648">
    <property type="entry name" value="ACPS"/>
    <property type="match status" value="1"/>
</dbReference>
<feature type="binding site" evidence="12">
    <location>
        <begin position="72"/>
        <end position="73"/>
    </location>
    <ligand>
        <name>CoA</name>
        <dbReference type="ChEBI" id="CHEBI:57287"/>
    </ligand>
</feature>
<evidence type="ECO:0000256" key="8">
    <source>
        <dbReference type="ARBA" id="ARBA00029894"/>
    </source>
</evidence>
<dbReference type="InterPro" id="IPR037143">
    <property type="entry name" value="4-PPantetheinyl_Trfase_dom_sf"/>
</dbReference>
<reference evidence="16 17" key="1">
    <citation type="submission" date="2016-10" db="EMBL/GenBank/DDBJ databases">
        <authorList>
            <person name="de Groot N.N."/>
        </authorList>
    </citation>
    <scope>NUCLEOTIDE SEQUENCE [LARGE SCALE GENOMIC DNA]</scope>
    <source>
        <strain evidence="17">KMM 9023,NRIC 0796,JCM 17311,KCTC 23692</strain>
    </source>
</reference>
<protein>
    <recommendedName>
        <fullName evidence="5">Enterobactin synthase component D</fullName>
    </recommendedName>
    <alternativeName>
        <fullName evidence="8">4'-phosphopantetheinyl transferase EntD</fullName>
    </alternativeName>
    <alternativeName>
        <fullName evidence="9">Enterochelin synthase D</fullName>
    </alternativeName>
</protein>
<feature type="domain" description="4'-phosphopantetheinyl transferase N-terminal" evidence="15">
    <location>
        <begin position="19"/>
        <end position="83"/>
    </location>
</feature>
<evidence type="ECO:0000256" key="12">
    <source>
        <dbReference type="PIRSR" id="PIRSR603542-1"/>
    </source>
</evidence>
<dbReference type="Gene3D" id="3.90.470.20">
    <property type="entry name" value="4'-phosphopantetheinyl transferase domain"/>
    <property type="match status" value="1"/>
</dbReference>
<dbReference type="InterPro" id="IPR008278">
    <property type="entry name" value="4-PPantetheinyl_Trfase_dom"/>
</dbReference>
<dbReference type="InterPro" id="IPR003542">
    <property type="entry name" value="Enbac_synth_compD-like"/>
</dbReference>
<dbReference type="GO" id="GO:0000287">
    <property type="term" value="F:magnesium ion binding"/>
    <property type="evidence" value="ECO:0007669"/>
    <property type="project" value="InterPro"/>
</dbReference>
<comment type="catalytic activity">
    <reaction evidence="11">
        <text>apo-[peptidyl-carrier protein] + CoA = holo-[peptidyl-carrier protein] + adenosine 3',5'-bisphosphate + H(+)</text>
        <dbReference type="Rhea" id="RHEA:46228"/>
        <dbReference type="Rhea" id="RHEA-COMP:11479"/>
        <dbReference type="Rhea" id="RHEA-COMP:11480"/>
        <dbReference type="ChEBI" id="CHEBI:15378"/>
        <dbReference type="ChEBI" id="CHEBI:29999"/>
        <dbReference type="ChEBI" id="CHEBI:57287"/>
        <dbReference type="ChEBI" id="CHEBI:58343"/>
        <dbReference type="ChEBI" id="CHEBI:64479"/>
    </reaction>
</comment>
<feature type="binding site" evidence="12">
    <location>
        <position position="140"/>
    </location>
    <ligand>
        <name>CoA</name>
        <dbReference type="ChEBI" id="CHEBI:57287"/>
    </ligand>
</feature>
<evidence type="ECO:0000256" key="6">
    <source>
        <dbReference type="ARBA" id="ARBA00022679"/>
    </source>
</evidence>
<comment type="similarity">
    <text evidence="3">Belongs to the P-Pant transferase superfamily. EntD family.</text>
</comment>